<accession>A0A2A6BPE4</accession>
<gene>
    <name evidence="1" type="primary">WBGene00205966</name>
</gene>
<keyword evidence="2" id="KW-1185">Reference proteome</keyword>
<accession>A0A8R1YKW3</accession>
<reference evidence="1" key="2">
    <citation type="submission" date="2022-06" db="UniProtKB">
        <authorList>
            <consortium name="EnsemblMetazoa"/>
        </authorList>
    </citation>
    <scope>IDENTIFICATION</scope>
    <source>
        <strain evidence="1">PS312</strain>
    </source>
</reference>
<evidence type="ECO:0000313" key="1">
    <source>
        <dbReference type="EnsemblMetazoa" id="PPA33106.1"/>
    </source>
</evidence>
<protein>
    <submittedName>
        <fullName evidence="1">Uncharacterized protein</fullName>
    </submittedName>
</protein>
<sequence>MNLDTIPQLPFEHICFYLIPEGIYESLANLRKPYNTNFDVELRIRNNLIPFTANHLALRPRIIITVYHGGFRNYFNG</sequence>
<organism evidence="1 2">
    <name type="scientific">Pristionchus pacificus</name>
    <name type="common">Parasitic nematode worm</name>
    <dbReference type="NCBI Taxonomy" id="54126"/>
    <lineage>
        <taxon>Eukaryota</taxon>
        <taxon>Metazoa</taxon>
        <taxon>Ecdysozoa</taxon>
        <taxon>Nematoda</taxon>
        <taxon>Chromadorea</taxon>
        <taxon>Rhabditida</taxon>
        <taxon>Rhabditina</taxon>
        <taxon>Diplogasteromorpha</taxon>
        <taxon>Diplogasteroidea</taxon>
        <taxon>Neodiplogasteridae</taxon>
        <taxon>Pristionchus</taxon>
    </lineage>
</organism>
<dbReference type="AlphaFoldDB" id="A0A2A6BPE4"/>
<dbReference type="Proteomes" id="UP000005239">
    <property type="component" value="Unassembled WGS sequence"/>
</dbReference>
<name>A0A2A6BPE4_PRIPA</name>
<proteinExistence type="predicted"/>
<reference evidence="2" key="1">
    <citation type="journal article" date="2008" name="Nat. Genet.">
        <title>The Pristionchus pacificus genome provides a unique perspective on nematode lifestyle and parasitism.</title>
        <authorList>
            <person name="Dieterich C."/>
            <person name="Clifton S.W."/>
            <person name="Schuster L.N."/>
            <person name="Chinwalla A."/>
            <person name="Delehaunty K."/>
            <person name="Dinkelacker I."/>
            <person name="Fulton L."/>
            <person name="Fulton R."/>
            <person name="Godfrey J."/>
            <person name="Minx P."/>
            <person name="Mitreva M."/>
            <person name="Roeseler W."/>
            <person name="Tian H."/>
            <person name="Witte H."/>
            <person name="Yang S.P."/>
            <person name="Wilson R.K."/>
            <person name="Sommer R.J."/>
        </authorList>
    </citation>
    <scope>NUCLEOTIDE SEQUENCE [LARGE SCALE GENOMIC DNA]</scope>
    <source>
        <strain evidence="2">PS312</strain>
    </source>
</reference>
<dbReference type="EnsemblMetazoa" id="PPA33106.1">
    <property type="protein sequence ID" value="PPA33106.1"/>
    <property type="gene ID" value="WBGene00205966"/>
</dbReference>
<evidence type="ECO:0000313" key="2">
    <source>
        <dbReference type="Proteomes" id="UP000005239"/>
    </source>
</evidence>